<keyword evidence="2 3" id="KW-0539">Nucleus</keyword>
<feature type="region of interest" description="Disordered" evidence="4">
    <location>
        <begin position="1018"/>
        <end position="1458"/>
    </location>
</feature>
<comment type="subcellular location">
    <subcellularLocation>
        <location evidence="3">Nucleus</location>
    </subcellularLocation>
</comment>
<protein>
    <submittedName>
        <fullName evidence="6">Forkhead-associated (FHA) domain, Fork head domain, Fork head domain site 2</fullName>
    </submittedName>
</protein>
<reference evidence="6" key="1">
    <citation type="submission" date="2022-06" db="EMBL/GenBank/DDBJ databases">
        <title>Complete genome sequences of two strains of the flax pathogen Septoria linicola.</title>
        <authorList>
            <person name="Lapalu N."/>
            <person name="Simon A."/>
            <person name="Demenou B."/>
            <person name="Paumier D."/>
            <person name="Guillot M.-P."/>
            <person name="Gout L."/>
            <person name="Valade R."/>
        </authorList>
    </citation>
    <scope>NUCLEOTIDE SEQUENCE</scope>
    <source>
        <strain evidence="6">SE15195</strain>
    </source>
</reference>
<dbReference type="Gene3D" id="1.10.10.10">
    <property type="entry name" value="Winged helix-like DNA-binding domain superfamily/Winged helix DNA-binding domain"/>
    <property type="match status" value="1"/>
</dbReference>
<feature type="region of interest" description="Disordered" evidence="4">
    <location>
        <begin position="219"/>
        <end position="252"/>
    </location>
</feature>
<feature type="compositionally biased region" description="Basic and acidic residues" evidence="4">
    <location>
        <begin position="668"/>
        <end position="680"/>
    </location>
</feature>
<dbReference type="PROSITE" id="PS00658">
    <property type="entry name" value="FORK_HEAD_2"/>
    <property type="match status" value="1"/>
</dbReference>
<feature type="compositionally biased region" description="Low complexity" evidence="4">
    <location>
        <begin position="922"/>
        <end position="931"/>
    </location>
</feature>
<dbReference type="InterPro" id="IPR001766">
    <property type="entry name" value="Fork_head_dom"/>
</dbReference>
<feature type="compositionally biased region" description="Low complexity" evidence="4">
    <location>
        <begin position="1050"/>
        <end position="1069"/>
    </location>
</feature>
<feature type="compositionally biased region" description="Pro residues" evidence="4">
    <location>
        <begin position="932"/>
        <end position="944"/>
    </location>
</feature>
<feature type="compositionally biased region" description="Basic and acidic residues" evidence="4">
    <location>
        <begin position="504"/>
        <end position="520"/>
    </location>
</feature>
<dbReference type="PROSITE" id="PS50039">
    <property type="entry name" value="FORK_HEAD_3"/>
    <property type="match status" value="1"/>
</dbReference>
<evidence type="ECO:0000256" key="4">
    <source>
        <dbReference type="SAM" id="MobiDB-lite"/>
    </source>
</evidence>
<evidence type="ECO:0000313" key="7">
    <source>
        <dbReference type="Proteomes" id="UP001056384"/>
    </source>
</evidence>
<dbReference type="InterPro" id="IPR045178">
    <property type="entry name" value="Fhl1/FHA1"/>
</dbReference>
<dbReference type="GO" id="GO:0005634">
    <property type="term" value="C:nucleus"/>
    <property type="evidence" value="ECO:0007669"/>
    <property type="project" value="UniProtKB-SubCell"/>
</dbReference>
<feature type="compositionally biased region" description="Low complexity" evidence="4">
    <location>
        <begin position="583"/>
        <end position="601"/>
    </location>
</feature>
<accession>A0A9Q9EKE8</accession>
<keyword evidence="7" id="KW-1185">Reference proteome</keyword>
<feature type="compositionally biased region" description="Basic and acidic residues" evidence="4">
    <location>
        <begin position="639"/>
        <end position="655"/>
    </location>
</feature>
<dbReference type="SMART" id="SM00339">
    <property type="entry name" value="FH"/>
    <property type="match status" value="1"/>
</dbReference>
<feature type="compositionally biased region" description="Polar residues" evidence="4">
    <location>
        <begin position="1130"/>
        <end position="1162"/>
    </location>
</feature>
<feature type="compositionally biased region" description="Basic and acidic residues" evidence="4">
    <location>
        <begin position="551"/>
        <end position="568"/>
    </location>
</feature>
<dbReference type="GO" id="GO:0003700">
    <property type="term" value="F:DNA-binding transcription factor activity"/>
    <property type="evidence" value="ECO:0007669"/>
    <property type="project" value="InterPro"/>
</dbReference>
<feature type="compositionally biased region" description="Low complexity" evidence="4">
    <location>
        <begin position="710"/>
        <end position="739"/>
    </location>
</feature>
<feature type="compositionally biased region" description="Pro residues" evidence="4">
    <location>
        <begin position="1039"/>
        <end position="1049"/>
    </location>
</feature>
<gene>
    <name evidence="6" type="ORF">Slin15195_G065080</name>
</gene>
<feature type="compositionally biased region" description="Low complexity" evidence="4">
    <location>
        <begin position="1251"/>
        <end position="1271"/>
    </location>
</feature>
<feature type="compositionally biased region" description="Basic residues" evidence="4">
    <location>
        <begin position="472"/>
        <end position="484"/>
    </location>
</feature>
<feature type="region of interest" description="Disordered" evidence="4">
    <location>
        <begin position="847"/>
        <end position="944"/>
    </location>
</feature>
<feature type="compositionally biased region" description="Acidic residues" evidence="4">
    <location>
        <begin position="424"/>
        <end position="438"/>
    </location>
</feature>
<dbReference type="InterPro" id="IPR036388">
    <property type="entry name" value="WH-like_DNA-bd_sf"/>
</dbReference>
<feature type="compositionally biased region" description="Polar residues" evidence="4">
    <location>
        <begin position="569"/>
        <end position="579"/>
    </location>
</feature>
<feature type="compositionally biased region" description="Polar residues" evidence="4">
    <location>
        <begin position="1340"/>
        <end position="1350"/>
    </location>
</feature>
<feature type="region of interest" description="Disordered" evidence="4">
    <location>
        <begin position="424"/>
        <end position="760"/>
    </location>
</feature>
<sequence length="1458" mass="155542">MSLADTTELFARTPQDKVDNGENHSAVETAGAIEPESKDSNTSNALMASRDIMTSSNQENGRAEEATIEPAAERVVTSENDLSNLDTPARPTHDHGIESNMRDTLDADVTENALFKVESLPQYQAPDLSLFESFSAPETMPASQDFSSDHALVAEPSTPTHTQGAHTASPPVVEEEASVHQAYAMLKFPDSYYYVKSVNLVITRDERFYKLYREEKKTLRRKDKAQRRAQQTLDNYAREPSHHSQYGGDDVDEALVGRPVHGLLSTYSDVGGAVSYVDPDSAFESATALLYRSRRSKNNSSSNHSIAPRSLHEFEYGDELLDEAVNDADGKALDRQEWAQVAIHPQHGPDIEKISREHLIIRYDGIRRSWVMDVIGNRVLHNGELRSRGESNIDLNHDDEIIIISVSFRFMLPIDQELEVLDSVEYDEDDEEMDDELETSPAARRMTDTIDLDSDDEGESSEEDVPLAQQHKSSKGKGKGKKPKGKEPKPKLVKLKLTNKNASKKTEVTADAAKSDDKKEKSKGKAPAKSGGKVPPKTAGKQPAKATKTTPKAEKTGEEPVAKEEPDTSKPSNEEQVVPSTEAPPTDATQALQPPQATQASPPAPINLDANSAFAGADPSQLPQKRKGPGRPPKNGLISKRDDAGVKRKVKEYERQGLALPPMNELLELVRAEQRQKDAAAKAASRGEAAPDMAMQNIDPRMQSYNVSYPSATPTQPQQTVPTGSGTPNDLPAARSTSPRPRRPAKSPSPMPAQETFSEEQLKKPTITYVFIIDEILQDPALDGQADLQTIYDKIQKRWPYFKYGTTTNGWQSSVRHNLLQCPRFVESGKSGKGKYWKINFEHELDPKKRKQVTPPPSAMPRNGSNGAPFQQAYNTSYPQGGHMHQSPYNAGAYPAAGPSGSANAPSMGQPGNGQYAQSAYGQQPNGNRPPSQQPQPSQPQPPQPFATIVQAIISYQVQFLGPHKDKPTHGPAEEQFNQALNHYSELHAGNTPPTEGKVDETQDPFKTLKDIFIRYGQGDTRGSQNDNTQSTGTAPGATAPPAPAPAAPPAQAQTQAQTHTPAAPMPTQNAAPSGANVSAPTTVPPSMQPAQPRPGAVSANGPPSITNGPQTAAQGPLQQSGPPRVVPHTMQQSQTPLAQGTSAVPPSQQNRTPAVTTSTAQAPRPAQVQAGPAPLQRGGPPTALPQGPSQPVQTVPQGTVVQPSSVARSPTGPSAPIARPPQASPSGAPIARPSVPQQPGRPVSTAPSTSTVPPVSQGPQQQSSATKLPPSVAPPQPQLPKPPVNGNISTPTHQTRPVAGIVAPSPAGAEQKPLAAGGPPSSKPPSGQQPSPAPKIVTAGSTDPTTAQMPQPRPPLPAADISASRPSVAPQPPVANLKRPAEVSSGEQEAKRLKSEAGPPASLPQPQAAAAATSPGTRPTSAGVKRSAEESSEDHEAKRARTTQESDSRVPTPSGTA</sequence>
<evidence type="ECO:0000259" key="5">
    <source>
        <dbReference type="PROSITE" id="PS50039"/>
    </source>
</evidence>
<feature type="compositionally biased region" description="Polar residues" evidence="4">
    <location>
        <begin position="1070"/>
        <end position="1082"/>
    </location>
</feature>
<evidence type="ECO:0000256" key="2">
    <source>
        <dbReference type="ARBA" id="ARBA00023242"/>
    </source>
</evidence>
<proteinExistence type="predicted"/>
<feature type="compositionally biased region" description="Polar residues" evidence="4">
    <location>
        <begin position="1102"/>
        <end position="1122"/>
    </location>
</feature>
<feature type="compositionally biased region" description="Low complexity" evidence="4">
    <location>
        <begin position="1029"/>
        <end position="1038"/>
    </location>
</feature>
<dbReference type="Pfam" id="PF00250">
    <property type="entry name" value="Forkhead"/>
    <property type="match status" value="1"/>
</dbReference>
<organism evidence="6 7">
    <name type="scientific">Septoria linicola</name>
    <dbReference type="NCBI Taxonomy" id="215465"/>
    <lineage>
        <taxon>Eukaryota</taxon>
        <taxon>Fungi</taxon>
        <taxon>Dikarya</taxon>
        <taxon>Ascomycota</taxon>
        <taxon>Pezizomycotina</taxon>
        <taxon>Dothideomycetes</taxon>
        <taxon>Dothideomycetidae</taxon>
        <taxon>Mycosphaerellales</taxon>
        <taxon>Mycosphaerellaceae</taxon>
        <taxon>Septoria</taxon>
    </lineage>
</organism>
<dbReference type="PANTHER" id="PTHR21712">
    <property type="entry name" value="PRE-RRNA-PROCESSING PROTEIN FHL1"/>
    <property type="match status" value="1"/>
</dbReference>
<dbReference type="SUPFAM" id="SSF46785">
    <property type="entry name" value="Winged helix' DNA-binding domain"/>
    <property type="match status" value="1"/>
</dbReference>
<feature type="compositionally biased region" description="Basic and acidic residues" evidence="4">
    <location>
        <begin position="1427"/>
        <end position="1449"/>
    </location>
</feature>
<dbReference type="OrthoDB" id="5402974at2759"/>
<feature type="compositionally biased region" description="Pro residues" evidence="4">
    <location>
        <begin position="1272"/>
        <end position="1284"/>
    </location>
</feature>
<evidence type="ECO:0000313" key="6">
    <source>
        <dbReference type="EMBL" id="USW53189.1"/>
    </source>
</evidence>
<evidence type="ECO:0000256" key="3">
    <source>
        <dbReference type="PROSITE-ProRule" id="PRU00089"/>
    </source>
</evidence>
<dbReference type="InterPro" id="IPR030456">
    <property type="entry name" value="TF_fork_head_CS_2"/>
</dbReference>
<keyword evidence="1 3" id="KW-0238">DNA-binding</keyword>
<evidence type="ECO:0000256" key="1">
    <source>
        <dbReference type="ARBA" id="ARBA00023125"/>
    </source>
</evidence>
<feature type="compositionally biased region" description="Polar residues" evidence="4">
    <location>
        <begin position="863"/>
        <end position="879"/>
    </location>
</feature>
<feature type="compositionally biased region" description="Low complexity" evidence="4">
    <location>
        <begin position="681"/>
        <end position="690"/>
    </location>
</feature>
<dbReference type="Proteomes" id="UP001056384">
    <property type="component" value="Chromosome 5"/>
</dbReference>
<feature type="region of interest" description="Disordered" evidence="4">
    <location>
        <begin position="75"/>
        <end position="99"/>
    </location>
</feature>
<feature type="compositionally biased region" description="Acidic residues" evidence="4">
    <location>
        <begin position="450"/>
        <end position="465"/>
    </location>
</feature>
<dbReference type="GO" id="GO:0060962">
    <property type="term" value="P:regulation of ribosomal protein gene transcription by RNA polymerase II"/>
    <property type="evidence" value="ECO:0007669"/>
    <property type="project" value="InterPro"/>
</dbReference>
<dbReference type="PANTHER" id="PTHR21712:SF29">
    <property type="entry name" value="PRE-RRNA-PROCESSING PROTEIN FHL1"/>
    <property type="match status" value="1"/>
</dbReference>
<feature type="compositionally biased region" description="Low complexity" evidence="4">
    <location>
        <begin position="1398"/>
        <end position="1423"/>
    </location>
</feature>
<feature type="compositionally biased region" description="Polar residues" evidence="4">
    <location>
        <begin position="77"/>
        <end position="86"/>
    </location>
</feature>
<feature type="compositionally biased region" description="Low complexity" evidence="4">
    <location>
        <begin position="1186"/>
        <end position="1205"/>
    </location>
</feature>
<dbReference type="InterPro" id="IPR036390">
    <property type="entry name" value="WH_DNA-bd_sf"/>
</dbReference>
<feature type="DNA-binding region" description="Fork-head" evidence="3">
    <location>
        <begin position="764"/>
        <end position="840"/>
    </location>
</feature>
<feature type="compositionally biased region" description="Low complexity" evidence="4">
    <location>
        <begin position="527"/>
        <end position="550"/>
    </location>
</feature>
<feature type="compositionally biased region" description="Low complexity" evidence="4">
    <location>
        <begin position="887"/>
        <end position="907"/>
    </location>
</feature>
<feature type="compositionally biased region" description="Polar residues" evidence="4">
    <location>
        <begin position="1287"/>
        <end position="1296"/>
    </location>
</feature>
<dbReference type="GO" id="GO:0043565">
    <property type="term" value="F:sequence-specific DNA binding"/>
    <property type="evidence" value="ECO:0007669"/>
    <property type="project" value="InterPro"/>
</dbReference>
<feature type="region of interest" description="Disordered" evidence="4">
    <location>
        <begin position="1"/>
        <end position="43"/>
    </location>
</feature>
<feature type="compositionally biased region" description="Low complexity" evidence="4">
    <location>
        <begin position="1316"/>
        <end position="1331"/>
    </location>
</feature>
<dbReference type="EMBL" id="CP099422">
    <property type="protein sequence ID" value="USW53189.1"/>
    <property type="molecule type" value="Genomic_DNA"/>
</dbReference>
<feature type="domain" description="Fork-head" evidence="5">
    <location>
        <begin position="764"/>
        <end position="840"/>
    </location>
</feature>
<name>A0A9Q9EKE8_9PEZI</name>